<dbReference type="RefSeq" id="WP_243478381.1">
    <property type="nucleotide sequence ID" value="NZ_CP063982.1"/>
</dbReference>
<evidence type="ECO:0000313" key="3">
    <source>
        <dbReference type="EMBL" id="UOD49987.1"/>
    </source>
</evidence>
<evidence type="ECO:0000259" key="2">
    <source>
        <dbReference type="Pfam" id="PF07331"/>
    </source>
</evidence>
<keyword evidence="1" id="KW-1133">Transmembrane helix</keyword>
<keyword evidence="4" id="KW-1185">Reference proteome</keyword>
<keyword evidence="1" id="KW-0472">Membrane</keyword>
<feature type="transmembrane region" description="Helical" evidence="1">
    <location>
        <begin position="12"/>
        <end position="29"/>
    </location>
</feature>
<feature type="domain" description="DUF1468" evidence="2">
    <location>
        <begin position="44"/>
        <end position="159"/>
    </location>
</feature>
<feature type="transmembrane region" description="Helical" evidence="1">
    <location>
        <begin position="41"/>
        <end position="59"/>
    </location>
</feature>
<protein>
    <submittedName>
        <fullName evidence="3">Tripartite tricarboxylate transporter TctB family protein</fullName>
    </submittedName>
</protein>
<evidence type="ECO:0000313" key="4">
    <source>
        <dbReference type="Proteomes" id="UP000831607"/>
    </source>
</evidence>
<dbReference type="Proteomes" id="UP000831607">
    <property type="component" value="Chromosome"/>
</dbReference>
<keyword evidence="1" id="KW-0812">Transmembrane</keyword>
<feature type="transmembrane region" description="Helical" evidence="1">
    <location>
        <begin position="93"/>
        <end position="120"/>
    </location>
</feature>
<gene>
    <name evidence="3" type="ORF">DHf2319_11180</name>
</gene>
<dbReference type="InterPro" id="IPR009936">
    <property type="entry name" value="DUF1468"/>
</dbReference>
<reference evidence="3 4" key="1">
    <citation type="submission" date="2020-11" db="EMBL/GenBank/DDBJ databases">
        <title>Algicoccus daihaiensis sp.nov., isolated from Daihai Lake in Inner Mongolia.</title>
        <authorList>
            <person name="Kai J."/>
        </authorList>
    </citation>
    <scope>NUCLEOTIDE SEQUENCE [LARGE SCALE GENOMIC DNA]</scope>
    <source>
        <strain evidence="4">f23</strain>
    </source>
</reference>
<evidence type="ECO:0000256" key="1">
    <source>
        <dbReference type="SAM" id="Phobius"/>
    </source>
</evidence>
<accession>A0ABY4ALP1</accession>
<dbReference type="EMBL" id="CP063982">
    <property type="protein sequence ID" value="UOD49987.1"/>
    <property type="molecule type" value="Genomic_DNA"/>
</dbReference>
<name>A0ABY4ALP1_9BURK</name>
<dbReference type="Pfam" id="PF07331">
    <property type="entry name" value="TctB"/>
    <property type="match status" value="1"/>
</dbReference>
<organism evidence="3 4">
    <name type="scientific">Orrella daihaiensis</name>
    <dbReference type="NCBI Taxonomy" id="2782176"/>
    <lineage>
        <taxon>Bacteria</taxon>
        <taxon>Pseudomonadati</taxon>
        <taxon>Pseudomonadota</taxon>
        <taxon>Betaproteobacteria</taxon>
        <taxon>Burkholderiales</taxon>
        <taxon>Alcaligenaceae</taxon>
        <taxon>Orrella</taxon>
    </lineage>
</organism>
<sequence>MTWVQALNKVKYELLMLLVLVGYATQYYLEIYSISSKRINLLLVEPVYWALMLCAVALITQKVRAAKSSEQIGLSNQEAGQPNSARRQFYRDAFVFSVLTLIYALALDRIGFVVSSFLYLALLTYSLGARKIWLTIALPAAVVGFIYVSMSIFLRFSLPEGILI</sequence>
<feature type="transmembrane region" description="Helical" evidence="1">
    <location>
        <begin position="132"/>
        <end position="154"/>
    </location>
</feature>
<proteinExistence type="predicted"/>